<dbReference type="HAMAP" id="MF_00158">
    <property type="entry name" value="PanC"/>
    <property type="match status" value="1"/>
</dbReference>
<sequence length="301" mass="33506">MSDIVVIRTVKELREWKRQIAGGSVGFIPTMGALHQGHLSLVSESLRRNDRTVVSIFVNPSQFAPGEDLDSYPRTFDQDYSILSSVEIEGRKVDVIFAPTVTEMYPSGIDLDTTKQKGAFVSVLGVSEQLEGKTRPNFFRGVATVVTKLFNAVQPDFAYFGQKDIQQTIVLKRMVKDLLLPVEIVVMPIIREDTGLALSSRNTYLSQDTRSKSSMIYKALQAGVHYYNDKKAPVERGEIIRQVTDGLKDPLFKIDYVSVADKEELQELDVVVPGKGAVISTAVYVTENGLTVRLIDNVMLN</sequence>
<proteinExistence type="inferred from homology"/>
<dbReference type="PANTHER" id="PTHR21299">
    <property type="entry name" value="CYTIDYLATE KINASE/PANTOATE-BETA-ALANINE LIGASE"/>
    <property type="match status" value="1"/>
</dbReference>
<name>A0A1E3NV91_WICAA</name>
<dbReference type="SUPFAM" id="SSF52374">
    <property type="entry name" value="Nucleotidylyl transferase"/>
    <property type="match status" value="1"/>
</dbReference>
<gene>
    <name evidence="12" type="ORF">WICANDRAFT_35998</name>
</gene>
<dbReference type="PANTHER" id="PTHR21299:SF1">
    <property type="entry name" value="PANTOATE--BETA-ALANINE LIGASE"/>
    <property type="match status" value="1"/>
</dbReference>
<dbReference type="FunFam" id="3.40.50.620:FF:000013">
    <property type="entry name" value="Pantothenate synthetase"/>
    <property type="match status" value="1"/>
</dbReference>
<comment type="pathway">
    <text evidence="1">Cofactor biosynthesis; (R)-pantothenate biosynthesis; (R)-pantothenate from (R)-pantoate and beta-alanine: step 1/1.</text>
</comment>
<evidence type="ECO:0000256" key="1">
    <source>
        <dbReference type="ARBA" id="ARBA00004990"/>
    </source>
</evidence>
<dbReference type="EC" id="6.3.2.1" evidence="3"/>
<dbReference type="InterPro" id="IPR042176">
    <property type="entry name" value="Pantoate_ligase_C"/>
</dbReference>
<reference evidence="12 13" key="1">
    <citation type="journal article" date="2016" name="Proc. Natl. Acad. Sci. U.S.A.">
        <title>Comparative genomics of biotechnologically important yeasts.</title>
        <authorList>
            <person name="Riley R."/>
            <person name="Haridas S."/>
            <person name="Wolfe K.H."/>
            <person name="Lopes M.R."/>
            <person name="Hittinger C.T."/>
            <person name="Goeker M."/>
            <person name="Salamov A.A."/>
            <person name="Wisecaver J.H."/>
            <person name="Long T.M."/>
            <person name="Calvey C.H."/>
            <person name="Aerts A.L."/>
            <person name="Barry K.W."/>
            <person name="Choi C."/>
            <person name="Clum A."/>
            <person name="Coughlan A.Y."/>
            <person name="Deshpande S."/>
            <person name="Douglass A.P."/>
            <person name="Hanson S.J."/>
            <person name="Klenk H.-P."/>
            <person name="LaButti K.M."/>
            <person name="Lapidus A."/>
            <person name="Lindquist E.A."/>
            <person name="Lipzen A.M."/>
            <person name="Meier-Kolthoff J.P."/>
            <person name="Ohm R.A."/>
            <person name="Otillar R.P."/>
            <person name="Pangilinan J.L."/>
            <person name="Peng Y."/>
            <person name="Rokas A."/>
            <person name="Rosa C.A."/>
            <person name="Scheuner C."/>
            <person name="Sibirny A.A."/>
            <person name="Slot J.C."/>
            <person name="Stielow J.B."/>
            <person name="Sun H."/>
            <person name="Kurtzman C.P."/>
            <person name="Blackwell M."/>
            <person name="Grigoriev I.V."/>
            <person name="Jeffries T.W."/>
        </authorList>
    </citation>
    <scope>NUCLEOTIDE SEQUENCE [LARGE SCALE GENOMIC DNA]</scope>
    <source>
        <strain evidence="13">ATCC 58044 / CBS 1984 / NCYC 433 / NRRL Y-366-8</strain>
    </source>
</reference>
<comment type="similarity">
    <text evidence="2">Belongs to the pantothenate synthetase family.</text>
</comment>
<dbReference type="InterPro" id="IPR014729">
    <property type="entry name" value="Rossmann-like_a/b/a_fold"/>
</dbReference>
<evidence type="ECO:0000256" key="8">
    <source>
        <dbReference type="ARBA" id="ARBA00022840"/>
    </source>
</evidence>
<accession>A0A1E3NV91</accession>
<evidence type="ECO:0000313" key="13">
    <source>
        <dbReference type="Proteomes" id="UP000094112"/>
    </source>
</evidence>
<evidence type="ECO:0000256" key="2">
    <source>
        <dbReference type="ARBA" id="ARBA00009256"/>
    </source>
</evidence>
<dbReference type="GeneID" id="30199630"/>
<dbReference type="CDD" id="cd00560">
    <property type="entry name" value="PanC"/>
    <property type="match status" value="1"/>
</dbReference>
<evidence type="ECO:0000256" key="5">
    <source>
        <dbReference type="ARBA" id="ARBA00022598"/>
    </source>
</evidence>
<evidence type="ECO:0000256" key="11">
    <source>
        <dbReference type="ARBA" id="ARBA00048258"/>
    </source>
</evidence>
<dbReference type="GO" id="GO:0004592">
    <property type="term" value="F:pantoate-beta-alanine ligase activity"/>
    <property type="evidence" value="ECO:0007669"/>
    <property type="project" value="UniProtKB-EC"/>
</dbReference>
<evidence type="ECO:0000256" key="7">
    <source>
        <dbReference type="ARBA" id="ARBA00022741"/>
    </source>
</evidence>
<evidence type="ECO:0000313" key="12">
    <source>
        <dbReference type="EMBL" id="ODQ57058.1"/>
    </source>
</evidence>
<keyword evidence="13" id="KW-1185">Reference proteome</keyword>
<keyword evidence="8" id="KW-0067">ATP-binding</keyword>
<dbReference type="RefSeq" id="XP_019036265.1">
    <property type="nucleotide sequence ID" value="XM_019182384.1"/>
</dbReference>
<evidence type="ECO:0000256" key="6">
    <source>
        <dbReference type="ARBA" id="ARBA00022655"/>
    </source>
</evidence>
<dbReference type="AlphaFoldDB" id="A0A1E3NV91"/>
<dbReference type="Gene3D" id="3.30.1300.10">
    <property type="entry name" value="Pantoate-beta-alanine ligase, C-terminal domain"/>
    <property type="match status" value="1"/>
</dbReference>
<evidence type="ECO:0000256" key="9">
    <source>
        <dbReference type="ARBA" id="ARBA00029902"/>
    </source>
</evidence>
<dbReference type="STRING" id="683960.A0A1E3NV91"/>
<organism evidence="12 13">
    <name type="scientific">Wickerhamomyces anomalus (strain ATCC 58044 / CBS 1984 / NCYC 433 / NRRL Y-366-8)</name>
    <name type="common">Yeast</name>
    <name type="synonym">Hansenula anomala</name>
    <dbReference type="NCBI Taxonomy" id="683960"/>
    <lineage>
        <taxon>Eukaryota</taxon>
        <taxon>Fungi</taxon>
        <taxon>Dikarya</taxon>
        <taxon>Ascomycota</taxon>
        <taxon>Saccharomycotina</taxon>
        <taxon>Saccharomycetes</taxon>
        <taxon>Phaffomycetales</taxon>
        <taxon>Wickerhamomycetaceae</taxon>
        <taxon>Wickerhamomyces</taxon>
    </lineage>
</organism>
<dbReference type="InterPro" id="IPR003721">
    <property type="entry name" value="Pantoate_ligase"/>
</dbReference>
<dbReference type="OrthoDB" id="2020436at2759"/>
<dbReference type="Pfam" id="PF02569">
    <property type="entry name" value="Pantoate_ligase"/>
    <property type="match status" value="1"/>
</dbReference>
<dbReference type="GO" id="GO:0005524">
    <property type="term" value="F:ATP binding"/>
    <property type="evidence" value="ECO:0007669"/>
    <property type="project" value="UniProtKB-KW"/>
</dbReference>
<dbReference type="GO" id="GO:0015940">
    <property type="term" value="P:pantothenate biosynthetic process"/>
    <property type="evidence" value="ECO:0007669"/>
    <property type="project" value="UniProtKB-UniPathway"/>
</dbReference>
<keyword evidence="7" id="KW-0547">Nucleotide-binding</keyword>
<evidence type="ECO:0000256" key="4">
    <source>
        <dbReference type="ARBA" id="ARBA00015647"/>
    </source>
</evidence>
<evidence type="ECO:0000256" key="3">
    <source>
        <dbReference type="ARBA" id="ARBA00012219"/>
    </source>
</evidence>
<dbReference type="Proteomes" id="UP000094112">
    <property type="component" value="Unassembled WGS sequence"/>
</dbReference>
<comment type="catalytic activity">
    <reaction evidence="11">
        <text>(R)-pantoate + beta-alanine + ATP = (R)-pantothenate + AMP + diphosphate + H(+)</text>
        <dbReference type="Rhea" id="RHEA:10912"/>
        <dbReference type="ChEBI" id="CHEBI:15378"/>
        <dbReference type="ChEBI" id="CHEBI:15980"/>
        <dbReference type="ChEBI" id="CHEBI:29032"/>
        <dbReference type="ChEBI" id="CHEBI:30616"/>
        <dbReference type="ChEBI" id="CHEBI:33019"/>
        <dbReference type="ChEBI" id="CHEBI:57966"/>
        <dbReference type="ChEBI" id="CHEBI:456215"/>
        <dbReference type="EC" id="6.3.2.1"/>
    </reaction>
</comment>
<dbReference type="UniPathway" id="UPA00028">
    <property type="reaction ID" value="UER00005"/>
</dbReference>
<keyword evidence="5" id="KW-0436">Ligase</keyword>
<keyword evidence="6" id="KW-0566">Pantothenate biosynthesis</keyword>
<dbReference type="NCBIfam" id="TIGR00018">
    <property type="entry name" value="panC"/>
    <property type="match status" value="1"/>
</dbReference>
<protein>
    <recommendedName>
        <fullName evidence="4">Pantoate--beta-alanine ligase</fullName>
        <ecNumber evidence="3">6.3.2.1</ecNumber>
    </recommendedName>
    <alternativeName>
        <fullName evidence="10">Pantoate-activating enzyme</fullName>
    </alternativeName>
    <alternativeName>
        <fullName evidence="9">Pantothenate synthetase</fullName>
    </alternativeName>
</protein>
<evidence type="ECO:0000256" key="10">
    <source>
        <dbReference type="ARBA" id="ARBA00032806"/>
    </source>
</evidence>
<dbReference type="EMBL" id="KV454214">
    <property type="protein sequence ID" value="ODQ57058.1"/>
    <property type="molecule type" value="Genomic_DNA"/>
</dbReference>
<dbReference type="Gene3D" id="3.40.50.620">
    <property type="entry name" value="HUPs"/>
    <property type="match status" value="1"/>
</dbReference>